<protein>
    <submittedName>
        <fullName evidence="1">Uncharacterized protein</fullName>
    </submittedName>
</protein>
<dbReference type="Proteomes" id="UP000799755">
    <property type="component" value="Unassembled WGS sequence"/>
</dbReference>
<comment type="caution">
    <text evidence="1">The sequence shown here is derived from an EMBL/GenBank/DDBJ whole genome shotgun (WGS) entry which is preliminary data.</text>
</comment>
<evidence type="ECO:0000313" key="1">
    <source>
        <dbReference type="EMBL" id="KAF2469428.1"/>
    </source>
</evidence>
<accession>A0ACB6QR00</accession>
<proteinExistence type="predicted"/>
<feature type="non-terminal residue" evidence="1">
    <location>
        <position position="1"/>
    </location>
</feature>
<sequence length="53" mass="6124">HWTHCFDYLRQVLMCSADVTLENLKTDGGAFLGAVDGWGTQHMCRDYGKLFEW</sequence>
<dbReference type="EMBL" id="MU003512">
    <property type="protein sequence ID" value="KAF2469428.1"/>
    <property type="molecule type" value="Genomic_DNA"/>
</dbReference>
<evidence type="ECO:0000313" key="2">
    <source>
        <dbReference type="Proteomes" id="UP000799755"/>
    </source>
</evidence>
<name>A0ACB6QR00_9PLEO</name>
<gene>
    <name evidence="1" type="ORF">BDR25DRAFT_157868</name>
</gene>
<organism evidence="1 2">
    <name type="scientific">Lindgomyces ingoldianus</name>
    <dbReference type="NCBI Taxonomy" id="673940"/>
    <lineage>
        <taxon>Eukaryota</taxon>
        <taxon>Fungi</taxon>
        <taxon>Dikarya</taxon>
        <taxon>Ascomycota</taxon>
        <taxon>Pezizomycotina</taxon>
        <taxon>Dothideomycetes</taxon>
        <taxon>Pleosporomycetidae</taxon>
        <taxon>Pleosporales</taxon>
        <taxon>Lindgomycetaceae</taxon>
        <taxon>Lindgomyces</taxon>
    </lineage>
</organism>
<feature type="non-terminal residue" evidence="1">
    <location>
        <position position="53"/>
    </location>
</feature>
<keyword evidence="2" id="KW-1185">Reference proteome</keyword>
<reference evidence="1" key="1">
    <citation type="journal article" date="2020" name="Stud. Mycol.">
        <title>101 Dothideomycetes genomes: a test case for predicting lifestyles and emergence of pathogens.</title>
        <authorList>
            <person name="Haridas S."/>
            <person name="Albert R."/>
            <person name="Binder M."/>
            <person name="Bloem J."/>
            <person name="Labutti K."/>
            <person name="Salamov A."/>
            <person name="Andreopoulos B."/>
            <person name="Baker S."/>
            <person name="Barry K."/>
            <person name="Bills G."/>
            <person name="Bluhm B."/>
            <person name="Cannon C."/>
            <person name="Castanera R."/>
            <person name="Culley D."/>
            <person name="Daum C."/>
            <person name="Ezra D."/>
            <person name="Gonzalez J."/>
            <person name="Henrissat B."/>
            <person name="Kuo A."/>
            <person name="Liang C."/>
            <person name="Lipzen A."/>
            <person name="Lutzoni F."/>
            <person name="Magnuson J."/>
            <person name="Mondo S."/>
            <person name="Nolan M."/>
            <person name="Ohm R."/>
            <person name="Pangilinan J."/>
            <person name="Park H.-J."/>
            <person name="Ramirez L."/>
            <person name="Alfaro M."/>
            <person name="Sun H."/>
            <person name="Tritt A."/>
            <person name="Yoshinaga Y."/>
            <person name="Zwiers L.-H."/>
            <person name="Turgeon B."/>
            <person name="Goodwin S."/>
            <person name="Spatafora J."/>
            <person name="Crous P."/>
            <person name="Grigoriev I."/>
        </authorList>
    </citation>
    <scope>NUCLEOTIDE SEQUENCE</scope>
    <source>
        <strain evidence="1">ATCC 200398</strain>
    </source>
</reference>